<dbReference type="NCBIfam" id="TIGR02727">
    <property type="entry name" value="MTHFS_bact"/>
    <property type="match status" value="1"/>
</dbReference>
<evidence type="ECO:0000256" key="2">
    <source>
        <dbReference type="ARBA" id="ARBA00022741"/>
    </source>
</evidence>
<keyword evidence="2 4" id="KW-0547">Nucleotide-binding</keyword>
<sequence length="189" mass="21846">MEKFDSQLNKTELRRYLLQTRQSLTVEEWKLKSDRIVAQLQSSVIFNQATTVLAYFSFRQEPDLSVLFSDSQRRWGFPRCLGKSLSWHFWNCDDELISGKYGITEPHPDAPMIHPGEVDLIIVPCVGCDRLFYRLGYGGGYYDRLLSSPEWSQIPTIGIVFDFAYLPQLPIESWDKPLKSVVTEIGVME</sequence>
<evidence type="ECO:0000256" key="1">
    <source>
        <dbReference type="ARBA" id="ARBA00010638"/>
    </source>
</evidence>
<dbReference type="RefSeq" id="WP_353929328.1">
    <property type="nucleotide sequence ID" value="NZ_CP150886.1"/>
</dbReference>
<keyword evidence="4" id="KW-0460">Magnesium</keyword>
<comment type="similarity">
    <text evidence="1 4">Belongs to the 5-formyltetrahydrofolate cyclo-ligase family.</text>
</comment>
<organism evidence="5 6">
    <name type="scientific">Okeanomitos corallinicola TIOX110</name>
    <dbReference type="NCBI Taxonomy" id="3133117"/>
    <lineage>
        <taxon>Bacteria</taxon>
        <taxon>Bacillati</taxon>
        <taxon>Cyanobacteriota</taxon>
        <taxon>Cyanophyceae</taxon>
        <taxon>Nostocales</taxon>
        <taxon>Aphanizomenonaceae</taxon>
        <taxon>Okeanomitos</taxon>
    </lineage>
</organism>
<proteinExistence type="inferred from homology"/>
<keyword evidence="5" id="KW-0436">Ligase</keyword>
<keyword evidence="4" id="KW-0479">Metal-binding</keyword>
<protein>
    <recommendedName>
        <fullName evidence="4">5-formyltetrahydrofolate cyclo-ligase</fullName>
        <ecNumber evidence="4">6.3.3.2</ecNumber>
    </recommendedName>
</protein>
<dbReference type="Pfam" id="PF01812">
    <property type="entry name" value="5-FTHF_cyc-lig"/>
    <property type="match status" value="1"/>
</dbReference>
<evidence type="ECO:0000256" key="3">
    <source>
        <dbReference type="ARBA" id="ARBA00022840"/>
    </source>
</evidence>
<evidence type="ECO:0000256" key="4">
    <source>
        <dbReference type="RuleBase" id="RU361279"/>
    </source>
</evidence>
<dbReference type="Proteomes" id="UP001483337">
    <property type="component" value="Chromosome"/>
</dbReference>
<dbReference type="PANTHER" id="PTHR23407">
    <property type="entry name" value="ATPASE INHIBITOR/5-FORMYLTETRAHYDROFOLATE CYCLO-LIGASE"/>
    <property type="match status" value="1"/>
</dbReference>
<dbReference type="InterPro" id="IPR037171">
    <property type="entry name" value="NagB/RpiA_transferase-like"/>
</dbReference>
<dbReference type="GO" id="GO:0030272">
    <property type="term" value="F:5-formyltetrahydrofolate cyclo-ligase activity"/>
    <property type="evidence" value="ECO:0007669"/>
    <property type="project" value="UniProtKB-EC"/>
</dbReference>
<keyword evidence="6" id="KW-1185">Reference proteome</keyword>
<evidence type="ECO:0000313" key="6">
    <source>
        <dbReference type="Proteomes" id="UP001483337"/>
    </source>
</evidence>
<name>A0ABZ2UMD3_9CYAN</name>
<dbReference type="InterPro" id="IPR002698">
    <property type="entry name" value="FTHF_cligase"/>
</dbReference>
<accession>A0ABZ2UMD3</accession>
<reference evidence="5 6" key="1">
    <citation type="submission" date="2024-04" db="EMBL/GenBank/DDBJ databases">
        <title>Okeanomitos corallinicola gen. &amp; sp. nov. (Nostocales, Cyanobacteria), a new toxic marine heterocyst-forming cyanobacterium from a coral reef.</title>
        <authorList>
            <person name="Li H."/>
            <person name="Li R."/>
            <person name="Kang J."/>
            <person name="Hii K.S."/>
            <person name="Mohamed H.F."/>
            <person name="Xu X."/>
            <person name="Luo Z."/>
        </authorList>
    </citation>
    <scope>NUCLEOTIDE SEQUENCE [LARGE SCALE GENOMIC DNA]</scope>
    <source>
        <strain evidence="5 6">TIOX110</strain>
    </source>
</reference>
<dbReference type="Gene3D" id="3.40.50.10420">
    <property type="entry name" value="NagB/RpiA/CoA transferase-like"/>
    <property type="match status" value="1"/>
</dbReference>
<dbReference type="InterPro" id="IPR024185">
    <property type="entry name" value="FTHF_cligase-like_sf"/>
</dbReference>
<dbReference type="SUPFAM" id="SSF100950">
    <property type="entry name" value="NagB/RpiA/CoA transferase-like"/>
    <property type="match status" value="1"/>
</dbReference>
<dbReference type="PIRSF" id="PIRSF006806">
    <property type="entry name" value="FTHF_cligase"/>
    <property type="match status" value="1"/>
</dbReference>
<keyword evidence="3 4" id="KW-0067">ATP-binding</keyword>
<evidence type="ECO:0000313" key="5">
    <source>
        <dbReference type="EMBL" id="WZB86414.1"/>
    </source>
</evidence>
<dbReference type="PANTHER" id="PTHR23407:SF1">
    <property type="entry name" value="5-FORMYLTETRAHYDROFOLATE CYCLO-LIGASE"/>
    <property type="match status" value="1"/>
</dbReference>
<comment type="cofactor">
    <cofactor evidence="4">
        <name>Mg(2+)</name>
        <dbReference type="ChEBI" id="CHEBI:18420"/>
    </cofactor>
</comment>
<dbReference type="EC" id="6.3.3.2" evidence="4"/>
<dbReference type="EMBL" id="CP150886">
    <property type="protein sequence ID" value="WZB86414.1"/>
    <property type="molecule type" value="Genomic_DNA"/>
</dbReference>
<gene>
    <name evidence="5" type="ORF">WJM97_13480</name>
</gene>
<comment type="catalytic activity">
    <reaction evidence="4">
        <text>(6S)-5-formyl-5,6,7,8-tetrahydrofolate + ATP = (6R)-5,10-methenyltetrahydrofolate + ADP + phosphate</text>
        <dbReference type="Rhea" id="RHEA:10488"/>
        <dbReference type="ChEBI" id="CHEBI:30616"/>
        <dbReference type="ChEBI" id="CHEBI:43474"/>
        <dbReference type="ChEBI" id="CHEBI:57455"/>
        <dbReference type="ChEBI" id="CHEBI:57457"/>
        <dbReference type="ChEBI" id="CHEBI:456216"/>
        <dbReference type="EC" id="6.3.3.2"/>
    </reaction>
</comment>